<evidence type="ECO:0000313" key="3">
    <source>
        <dbReference type="EMBL" id="MPM48635.1"/>
    </source>
</evidence>
<proteinExistence type="predicted"/>
<evidence type="ECO:0000259" key="2">
    <source>
        <dbReference type="Pfam" id="PF13490"/>
    </source>
</evidence>
<feature type="transmembrane region" description="Helical" evidence="1">
    <location>
        <begin position="145"/>
        <end position="166"/>
    </location>
</feature>
<reference evidence="3" key="1">
    <citation type="submission" date="2019-08" db="EMBL/GenBank/DDBJ databases">
        <authorList>
            <person name="Kucharzyk K."/>
            <person name="Murdoch R.W."/>
            <person name="Higgins S."/>
            <person name="Loffler F."/>
        </authorList>
    </citation>
    <scope>NUCLEOTIDE SEQUENCE</scope>
</reference>
<evidence type="ECO:0000256" key="1">
    <source>
        <dbReference type="SAM" id="Phobius"/>
    </source>
</evidence>
<dbReference type="Pfam" id="PF13490">
    <property type="entry name" value="zf-HC2"/>
    <property type="match status" value="1"/>
</dbReference>
<dbReference type="InterPro" id="IPR041916">
    <property type="entry name" value="Anti_sigma_zinc_sf"/>
</dbReference>
<feature type="transmembrane region" description="Helical" evidence="1">
    <location>
        <begin position="76"/>
        <end position="96"/>
    </location>
</feature>
<dbReference type="InterPro" id="IPR027383">
    <property type="entry name" value="Znf_put"/>
</dbReference>
<organism evidence="3">
    <name type="scientific">bioreactor metagenome</name>
    <dbReference type="NCBI Taxonomy" id="1076179"/>
    <lineage>
        <taxon>unclassified sequences</taxon>
        <taxon>metagenomes</taxon>
        <taxon>ecological metagenomes</taxon>
    </lineage>
</organism>
<keyword evidence="1" id="KW-1133">Transmembrane helix</keyword>
<feature type="domain" description="Putative zinc-finger" evidence="2">
    <location>
        <begin position="7"/>
        <end position="36"/>
    </location>
</feature>
<dbReference type="AlphaFoldDB" id="A0A645A632"/>
<accession>A0A645A632</accession>
<gene>
    <name evidence="3" type="ORF">SDC9_95361</name>
</gene>
<keyword evidence="1" id="KW-0812">Transmembrane</keyword>
<dbReference type="Gene3D" id="1.10.10.1320">
    <property type="entry name" value="Anti-sigma factor, zinc-finger domain"/>
    <property type="match status" value="1"/>
</dbReference>
<comment type="caution">
    <text evidence="3">The sequence shown here is derived from an EMBL/GenBank/DDBJ whole genome shotgun (WGS) entry which is preliminary data.</text>
</comment>
<protein>
    <recommendedName>
        <fullName evidence="2">Putative zinc-finger domain-containing protein</fullName>
    </recommendedName>
</protein>
<sequence length="172" mass="19062">MKHLSDELFNEYLDGILSPEVQQEVDRHLADCANCRDLLADLHLVDAALEALGDQIPPRNMASMVIGKLQRRRIPVLLEIALSVQAGLALGLLIIFSDLGLQLLKINGQMGLPILFKINWAETHIFQPHLQMHVPKFIGVPLPGLTLGLLALFFAFLVVIGNYRLLTRGNGK</sequence>
<name>A0A645A632_9ZZZZ</name>
<keyword evidence="1" id="KW-0472">Membrane</keyword>
<dbReference type="EMBL" id="VSSQ01012188">
    <property type="protein sequence ID" value="MPM48635.1"/>
    <property type="molecule type" value="Genomic_DNA"/>
</dbReference>